<keyword evidence="2" id="KW-1133">Transmembrane helix</keyword>
<keyword evidence="2" id="KW-0812">Transmembrane</keyword>
<dbReference type="RefSeq" id="WP_167999767.1">
    <property type="nucleotide sequence ID" value="NZ_JAATEO010000004.1"/>
</dbReference>
<dbReference type="Proteomes" id="UP000783871">
    <property type="component" value="Unassembled WGS sequence"/>
</dbReference>
<evidence type="ECO:0000313" key="3">
    <source>
        <dbReference type="EMBL" id="NJP31345.1"/>
    </source>
</evidence>
<comment type="caution">
    <text evidence="3">The sequence shown here is derived from an EMBL/GenBank/DDBJ whole genome shotgun (WGS) entry which is preliminary data.</text>
</comment>
<keyword evidence="2" id="KW-0472">Membrane</keyword>
<gene>
    <name evidence="3" type="ORF">HCJ94_04925</name>
</gene>
<feature type="transmembrane region" description="Helical" evidence="2">
    <location>
        <begin position="44"/>
        <end position="63"/>
    </location>
</feature>
<evidence type="ECO:0000256" key="1">
    <source>
        <dbReference type="SAM" id="MobiDB-lite"/>
    </source>
</evidence>
<evidence type="ECO:0000313" key="4">
    <source>
        <dbReference type="Proteomes" id="UP000783871"/>
    </source>
</evidence>
<reference evidence="3 4" key="1">
    <citation type="submission" date="2020-03" db="EMBL/GenBank/DDBJ databases">
        <title>WGS of actinomycetes isolated from Thailand.</title>
        <authorList>
            <person name="Thawai C."/>
        </authorList>
    </citation>
    <scope>NUCLEOTIDE SEQUENCE [LARGE SCALE GENOMIC DNA]</scope>
    <source>
        <strain evidence="3 4">HSS6-12</strain>
    </source>
</reference>
<protein>
    <submittedName>
        <fullName evidence="3">Uncharacterized protein</fullName>
    </submittedName>
</protein>
<proteinExistence type="predicted"/>
<sequence>MRDRADDRLDGEFVAYRDTLRAVVRPAGPDAVREAVRQRRRRRATVLAAAVAVLTATVPLAAWRQLSRDAPDTPVAVGPAASDASTESADPTGSPPGRLSREELLATTVDLPDWPAGTPCAPGPTRLVDPPGRPGDVILSTFAGGYGDIDRDGVAEPVALLRCLVDEGMYPEQVVVLDRTTDGRIVVLGQVFRSDPDRPEWLYALDVRPDGLIRIEVTDAVHSDGEVPGRAHRQWRSYRWDGTAFPQVSGPTRFPGARD</sequence>
<name>A0ABX0Z0P6_9ACTN</name>
<accession>A0ABX0Z0P6</accession>
<organism evidence="3 4">
    <name type="scientific">Micromonospora thermarum</name>
    <dbReference type="NCBI Taxonomy" id="2720024"/>
    <lineage>
        <taxon>Bacteria</taxon>
        <taxon>Bacillati</taxon>
        <taxon>Actinomycetota</taxon>
        <taxon>Actinomycetes</taxon>
        <taxon>Micromonosporales</taxon>
        <taxon>Micromonosporaceae</taxon>
        <taxon>Micromonospora</taxon>
    </lineage>
</organism>
<keyword evidence="4" id="KW-1185">Reference proteome</keyword>
<dbReference type="EMBL" id="JAATEO010000004">
    <property type="protein sequence ID" value="NJP31345.1"/>
    <property type="molecule type" value="Genomic_DNA"/>
</dbReference>
<evidence type="ECO:0000256" key="2">
    <source>
        <dbReference type="SAM" id="Phobius"/>
    </source>
</evidence>
<feature type="region of interest" description="Disordered" evidence="1">
    <location>
        <begin position="70"/>
        <end position="99"/>
    </location>
</feature>